<evidence type="ECO:0000256" key="5">
    <source>
        <dbReference type="SAM" id="Coils"/>
    </source>
</evidence>
<protein>
    <submittedName>
        <fullName evidence="9">ABC transporter</fullName>
    </submittedName>
</protein>
<feature type="transmembrane region" description="Helical" evidence="7">
    <location>
        <begin position="20"/>
        <end position="38"/>
    </location>
</feature>
<dbReference type="InterPro" id="IPR017501">
    <property type="entry name" value="Phage_infect_YhgE_C"/>
</dbReference>
<feature type="transmembrane region" description="Helical" evidence="7">
    <location>
        <begin position="797"/>
        <end position="817"/>
    </location>
</feature>
<sequence>MSVAFRIYWRDVLRLLRNPIALIITIGVCLIPSLYAWFNIAANWDPYSNTKNLKVAIANEDKGAHSDSFGTVNIGSQVVTSLHKNKELGWQFVDEDDAINGVKSGEYYAAIVLPKGFSAQVIGSVEGKTAQAALKYYVNEKKNAVAPKITDTGASSIDKTINSMFVSTVSDVVASRLSAAAGNLDSSASKTRASVVSNLNSTIDDIKGLRANLQGMQHTISEAQSAVQSAEKTCTGLSAQMTSAQQALAQSQKTLSTARSSSLTFSHTLIGALNNGSTALSGITVDVNLASSSILDGFNTADKTVNTVNDRLTGVLDTNDDALDDLQSALKDSGLDPDGQAYQRIEAQIDALQGINDQQRKQLNTFNSSTNTFIDAGKSATGSMSSAVNNSANSGIATLNTASNTLSTTTLPGLLNGLDSFSAAAGTLSGSVTSLQSTVDQSASLLAELNSTLADAGSSIGTTEASLSTVQAQLTSVRTDVAALGSSAVWKQVAKVMHLDKAGIAQFMQSPVDLTTTTVYPIANYGSSVAPFYTNLALWVGGFVIIAIFKLEVDKEQFSHISTTSSYLGRGMLVSTLGVLQALFVTIGDLVIGIQCQYPWLFVFAGVLASFVYVNIIYALATVFRHIGKAVAVILLILQIPGSSGMYPIELMPEFFRRLNPWLPFSYGINAMRETIGGMYGTHYWWYLLSLSYYIPIALLLGLFVRRYLLNLNVMFDNRLAVADLFITEQSSLTNPSLNLASMMRVFGNSKEFENDLRKRGRRFFRNYPLMIRAGLISVVVLPIIFLVLLFSIEAKIVMLNLWIASIILIDFYLIMVEYARDSYARQLGMTSVALRHSQDTGAVHGAGHDSASRLSDNSGSISESAGEVTQEL</sequence>
<feature type="region of interest" description="Disordered" evidence="6">
    <location>
        <begin position="842"/>
        <end position="873"/>
    </location>
</feature>
<dbReference type="Pfam" id="PF12698">
    <property type="entry name" value="ABC2_membrane_3"/>
    <property type="match status" value="2"/>
</dbReference>
<proteinExistence type="predicted"/>
<feature type="transmembrane region" description="Helical" evidence="7">
    <location>
        <begin position="532"/>
        <end position="551"/>
    </location>
</feature>
<evidence type="ECO:0000256" key="3">
    <source>
        <dbReference type="ARBA" id="ARBA00022989"/>
    </source>
</evidence>
<evidence type="ECO:0000256" key="1">
    <source>
        <dbReference type="ARBA" id="ARBA00004141"/>
    </source>
</evidence>
<evidence type="ECO:0000256" key="4">
    <source>
        <dbReference type="ARBA" id="ARBA00023136"/>
    </source>
</evidence>
<evidence type="ECO:0000256" key="7">
    <source>
        <dbReference type="SAM" id="Phobius"/>
    </source>
</evidence>
<feature type="domain" description="ABC-2 type transporter transmembrane" evidence="8">
    <location>
        <begin position="389"/>
        <end position="703"/>
    </location>
</feature>
<keyword evidence="2 7" id="KW-0812">Transmembrane</keyword>
<dbReference type="InterPro" id="IPR017500">
    <property type="entry name" value="Phage_infect_YhgE_N"/>
</dbReference>
<dbReference type="PANTHER" id="PTHR43077:SF10">
    <property type="entry name" value="TRANSPORT PERMEASE PROTEIN"/>
    <property type="match status" value="1"/>
</dbReference>
<dbReference type="InterPro" id="IPR013525">
    <property type="entry name" value="ABC2_TM"/>
</dbReference>
<feature type="coiled-coil region" evidence="5">
    <location>
        <begin position="206"/>
        <end position="233"/>
    </location>
</feature>
<dbReference type="OrthoDB" id="9811483at2"/>
<organism evidence="9 10">
    <name type="scientific">Bifidobacterium aquikefiri</name>
    <dbReference type="NCBI Taxonomy" id="1653207"/>
    <lineage>
        <taxon>Bacteria</taxon>
        <taxon>Bacillati</taxon>
        <taxon>Actinomycetota</taxon>
        <taxon>Actinomycetes</taxon>
        <taxon>Bifidobacteriales</taxon>
        <taxon>Bifidobacteriaceae</taxon>
        <taxon>Bifidobacterium</taxon>
    </lineage>
</organism>
<evidence type="ECO:0000256" key="6">
    <source>
        <dbReference type="SAM" id="MobiDB-lite"/>
    </source>
</evidence>
<dbReference type="NCBIfam" id="TIGR03062">
    <property type="entry name" value="pip_yhgE_Cterm"/>
    <property type="match status" value="1"/>
</dbReference>
<name>A0A261GAQ1_9BIFI</name>
<feature type="transmembrane region" description="Helical" evidence="7">
    <location>
        <begin position="630"/>
        <end position="649"/>
    </location>
</feature>
<comment type="subcellular location">
    <subcellularLocation>
        <location evidence="1">Membrane</location>
        <topology evidence="1">Multi-pass membrane protein</topology>
    </subcellularLocation>
</comment>
<reference evidence="9 10" key="1">
    <citation type="journal article" date="2017" name="BMC Genomics">
        <title>Comparative genomic and phylogenomic analyses of the Bifidobacteriaceae family.</title>
        <authorList>
            <person name="Lugli G.A."/>
            <person name="Milani C."/>
            <person name="Turroni F."/>
            <person name="Duranti S."/>
            <person name="Mancabelli L."/>
            <person name="Mangifesta M."/>
            <person name="Ferrario C."/>
            <person name="Modesto M."/>
            <person name="Mattarelli P."/>
            <person name="Jiri K."/>
            <person name="van Sinderen D."/>
            <person name="Ventura M."/>
        </authorList>
    </citation>
    <scope>NUCLEOTIDE SEQUENCE [LARGE SCALE GENOMIC DNA]</scope>
    <source>
        <strain evidence="9 10">LMG 28769</strain>
    </source>
</reference>
<feature type="transmembrane region" description="Helical" evidence="7">
    <location>
        <begin position="572"/>
        <end position="594"/>
    </location>
</feature>
<dbReference type="Gene3D" id="3.40.1710.10">
    <property type="entry name" value="abc type-2 transporter like domain"/>
    <property type="match status" value="1"/>
</dbReference>
<keyword evidence="10" id="KW-1185">Reference proteome</keyword>
<feature type="transmembrane region" description="Helical" evidence="7">
    <location>
        <begin position="684"/>
        <end position="705"/>
    </location>
</feature>
<dbReference type="EMBL" id="MWXA01000002">
    <property type="protein sequence ID" value="OZG68498.1"/>
    <property type="molecule type" value="Genomic_DNA"/>
</dbReference>
<dbReference type="NCBIfam" id="TIGR03061">
    <property type="entry name" value="pip_yhgE_Nterm"/>
    <property type="match status" value="1"/>
</dbReference>
<feature type="transmembrane region" description="Helical" evidence="7">
    <location>
        <begin position="600"/>
        <end position="623"/>
    </location>
</feature>
<dbReference type="GO" id="GO:0016020">
    <property type="term" value="C:membrane"/>
    <property type="evidence" value="ECO:0007669"/>
    <property type="project" value="UniProtKB-SubCell"/>
</dbReference>
<evidence type="ECO:0000259" key="8">
    <source>
        <dbReference type="Pfam" id="PF12698"/>
    </source>
</evidence>
<feature type="compositionally biased region" description="Polar residues" evidence="6">
    <location>
        <begin position="853"/>
        <end position="864"/>
    </location>
</feature>
<dbReference type="GeneID" id="98294998"/>
<keyword evidence="5" id="KW-0175">Coiled coil</keyword>
<evidence type="ECO:0000313" key="10">
    <source>
        <dbReference type="Proteomes" id="UP000216451"/>
    </source>
</evidence>
<feature type="transmembrane region" description="Helical" evidence="7">
    <location>
        <begin position="770"/>
        <end position="791"/>
    </location>
</feature>
<keyword evidence="4 7" id="KW-0472">Membrane</keyword>
<dbReference type="RefSeq" id="WP_094692292.1">
    <property type="nucleotide sequence ID" value="NZ_JBDNOR010000004.1"/>
</dbReference>
<evidence type="ECO:0000256" key="2">
    <source>
        <dbReference type="ARBA" id="ARBA00022692"/>
    </source>
</evidence>
<dbReference type="InterPro" id="IPR051328">
    <property type="entry name" value="T7SS_ABC-Transporter"/>
</dbReference>
<keyword evidence="3 7" id="KW-1133">Transmembrane helix</keyword>
<comment type="caution">
    <text evidence="9">The sequence shown here is derived from an EMBL/GenBank/DDBJ whole genome shotgun (WGS) entry which is preliminary data.</text>
</comment>
<dbReference type="GO" id="GO:0140359">
    <property type="term" value="F:ABC-type transporter activity"/>
    <property type="evidence" value="ECO:0007669"/>
    <property type="project" value="InterPro"/>
</dbReference>
<accession>A0A261GAQ1</accession>
<feature type="domain" description="ABC-2 type transporter transmembrane" evidence="8">
    <location>
        <begin position="28"/>
        <end position="163"/>
    </location>
</feature>
<evidence type="ECO:0000313" key="9">
    <source>
        <dbReference type="EMBL" id="OZG68498.1"/>
    </source>
</evidence>
<dbReference type="Proteomes" id="UP000216451">
    <property type="component" value="Unassembled WGS sequence"/>
</dbReference>
<gene>
    <name evidence="9" type="ORF">BAQU_0316</name>
</gene>
<dbReference type="PANTHER" id="PTHR43077">
    <property type="entry name" value="TRANSPORT PERMEASE YVFS-RELATED"/>
    <property type="match status" value="1"/>
</dbReference>
<dbReference type="AlphaFoldDB" id="A0A261GAQ1"/>